<comment type="subcellular location">
    <subcellularLocation>
        <location evidence="1">Cytoplasm</location>
    </subcellularLocation>
</comment>
<dbReference type="PROSITE" id="PS00041">
    <property type="entry name" value="HTH_ARAC_FAMILY_1"/>
    <property type="match status" value="1"/>
</dbReference>
<dbReference type="Pfam" id="PF12833">
    <property type="entry name" value="HTH_18"/>
    <property type="match status" value="1"/>
</dbReference>
<evidence type="ECO:0000256" key="3">
    <source>
        <dbReference type="ARBA" id="ARBA00023125"/>
    </source>
</evidence>
<feature type="region of interest" description="Disordered" evidence="7">
    <location>
        <begin position="318"/>
        <end position="348"/>
    </location>
</feature>
<evidence type="ECO:0000313" key="9">
    <source>
        <dbReference type="EMBL" id="MBB4865705.1"/>
    </source>
</evidence>
<dbReference type="AlphaFoldDB" id="A0A7W7KMS1"/>
<dbReference type="PRINTS" id="PR00032">
    <property type="entry name" value="HTHARAC"/>
</dbReference>
<evidence type="ECO:0000259" key="8">
    <source>
        <dbReference type="PROSITE" id="PS01124"/>
    </source>
</evidence>
<dbReference type="RefSeq" id="WP_184593482.1">
    <property type="nucleotide sequence ID" value="NZ_JACHLI010000021.1"/>
</dbReference>
<evidence type="ECO:0000256" key="7">
    <source>
        <dbReference type="SAM" id="MobiDB-lite"/>
    </source>
</evidence>
<dbReference type="EMBL" id="JACHLI010000021">
    <property type="protein sequence ID" value="MBB4865705.1"/>
    <property type="molecule type" value="Genomic_DNA"/>
</dbReference>
<evidence type="ECO:0000256" key="6">
    <source>
        <dbReference type="ARBA" id="ARBA00037345"/>
    </source>
</evidence>
<dbReference type="PROSITE" id="PS01124">
    <property type="entry name" value="HTH_ARAC_FAMILY_2"/>
    <property type="match status" value="1"/>
</dbReference>
<dbReference type="SUPFAM" id="SSF46689">
    <property type="entry name" value="Homeodomain-like"/>
    <property type="match status" value="1"/>
</dbReference>
<dbReference type="GO" id="GO:0009893">
    <property type="term" value="P:positive regulation of metabolic process"/>
    <property type="evidence" value="ECO:0007669"/>
    <property type="project" value="UniProtKB-ARBA"/>
</dbReference>
<dbReference type="InterPro" id="IPR018062">
    <property type="entry name" value="HTH_AraC-typ_CS"/>
</dbReference>
<keyword evidence="2" id="KW-0805">Transcription regulation</keyword>
<dbReference type="GO" id="GO:0043565">
    <property type="term" value="F:sequence-specific DNA binding"/>
    <property type="evidence" value="ECO:0007669"/>
    <property type="project" value="InterPro"/>
</dbReference>
<organism evidence="9 10">
    <name type="scientific">Pseudomonas nitroreducens</name>
    <dbReference type="NCBI Taxonomy" id="46680"/>
    <lineage>
        <taxon>Bacteria</taxon>
        <taxon>Pseudomonadati</taxon>
        <taxon>Pseudomonadota</taxon>
        <taxon>Gammaproteobacteria</taxon>
        <taxon>Pseudomonadales</taxon>
        <taxon>Pseudomonadaceae</taxon>
        <taxon>Pseudomonas</taxon>
    </lineage>
</organism>
<feature type="domain" description="HTH araC/xylS-type" evidence="8">
    <location>
        <begin position="217"/>
        <end position="317"/>
    </location>
</feature>
<dbReference type="InterPro" id="IPR020449">
    <property type="entry name" value="Tscrpt_reg_AraC-type_HTH"/>
</dbReference>
<proteinExistence type="predicted"/>
<dbReference type="Proteomes" id="UP000566995">
    <property type="component" value="Unassembled WGS sequence"/>
</dbReference>
<accession>A0A7W7KMS1</accession>
<dbReference type="InterPro" id="IPR050204">
    <property type="entry name" value="AraC_XylS_family_regulators"/>
</dbReference>
<dbReference type="GO" id="GO:0003700">
    <property type="term" value="F:DNA-binding transcription factor activity"/>
    <property type="evidence" value="ECO:0007669"/>
    <property type="project" value="InterPro"/>
</dbReference>
<reference evidence="9 10" key="1">
    <citation type="submission" date="2020-08" db="EMBL/GenBank/DDBJ databases">
        <title>Functional genomics of gut bacteria from endangered species of beetles.</title>
        <authorList>
            <person name="Carlos-Shanley C."/>
        </authorList>
    </citation>
    <scope>NUCLEOTIDE SEQUENCE [LARGE SCALE GENOMIC DNA]</scope>
    <source>
        <strain evidence="9 10">S00179</strain>
    </source>
</reference>
<dbReference type="GO" id="GO:0005737">
    <property type="term" value="C:cytoplasm"/>
    <property type="evidence" value="ECO:0007669"/>
    <property type="project" value="UniProtKB-SubCell"/>
</dbReference>
<evidence type="ECO:0000256" key="4">
    <source>
        <dbReference type="ARBA" id="ARBA00023159"/>
    </source>
</evidence>
<dbReference type="PANTHER" id="PTHR46796:SF6">
    <property type="entry name" value="ARAC SUBFAMILY"/>
    <property type="match status" value="1"/>
</dbReference>
<protein>
    <submittedName>
        <fullName evidence="9">AraC-like DNA-binding protein</fullName>
    </submittedName>
</protein>
<dbReference type="InterPro" id="IPR009057">
    <property type="entry name" value="Homeodomain-like_sf"/>
</dbReference>
<keyword evidence="4" id="KW-0010">Activator</keyword>
<comment type="caution">
    <text evidence="9">The sequence shown here is derived from an EMBL/GenBank/DDBJ whole genome shotgun (WGS) entry which is preliminary data.</text>
</comment>
<name>A0A7W7KMS1_PSENT</name>
<comment type="function">
    <text evidence="6">Regulatory protein of the TOL plasmid xyl operons. XylS activates the xylXYZLTEGFJQKIH operon required for the degradation of toluene, m-xylene and p-xylene.</text>
</comment>
<dbReference type="InterPro" id="IPR018060">
    <property type="entry name" value="HTH_AraC"/>
</dbReference>
<evidence type="ECO:0000256" key="1">
    <source>
        <dbReference type="ARBA" id="ARBA00004496"/>
    </source>
</evidence>
<evidence type="ECO:0000256" key="5">
    <source>
        <dbReference type="ARBA" id="ARBA00023163"/>
    </source>
</evidence>
<dbReference type="SMART" id="SM00342">
    <property type="entry name" value="HTH_ARAC"/>
    <property type="match status" value="1"/>
</dbReference>
<dbReference type="Gene3D" id="1.10.10.60">
    <property type="entry name" value="Homeodomain-like"/>
    <property type="match status" value="1"/>
</dbReference>
<keyword evidence="5" id="KW-0804">Transcription</keyword>
<evidence type="ECO:0000313" key="10">
    <source>
        <dbReference type="Proteomes" id="UP000566995"/>
    </source>
</evidence>
<keyword evidence="3 9" id="KW-0238">DNA-binding</keyword>
<gene>
    <name evidence="9" type="ORF">HNP46_004606</name>
</gene>
<evidence type="ECO:0000256" key="2">
    <source>
        <dbReference type="ARBA" id="ARBA00023015"/>
    </source>
</evidence>
<sequence>MEHPVFTFSTQPYPQKSRFEVWREEVNAIFDINIGAPQSAAFNYHLATSYVGSLLMGCGTWQGEGQPVYYDVKRPLQMIRRDGLDHYYLCLSLSHSISGAAGRASLNAGSSQIYVLDLARELDSVIAAGDTIILTIPRDLLSPRLGHKGFHGMVLQGGLGELLGDHMRALRQRLPSFTPEDIPHVQQATLALVAAAMAPGLANLESAEAAIDHNLFNRARQLVEQQLQSPELTPDFLCRRLGISRARLYRLFAQESGVAAYVQLRRLSKAHELLQADLGRQHRVSALAFRFGFKSDAHFSRTFRAAFGYSPTEARDLALAGQQSERPQPVHAQHRTSLHSVLSRMKTG</sequence>
<dbReference type="PANTHER" id="PTHR46796">
    <property type="entry name" value="HTH-TYPE TRANSCRIPTIONAL ACTIVATOR RHAS-RELATED"/>
    <property type="match status" value="1"/>
</dbReference>